<dbReference type="PANTHER" id="PTHR30329:SF21">
    <property type="entry name" value="LIPOPROTEIN YIAD-RELATED"/>
    <property type="match status" value="1"/>
</dbReference>
<keyword evidence="6" id="KW-1185">Reference proteome</keyword>
<evidence type="ECO:0000313" key="6">
    <source>
        <dbReference type="Proteomes" id="UP001596043"/>
    </source>
</evidence>
<feature type="region of interest" description="Disordered" evidence="2">
    <location>
        <begin position="270"/>
        <end position="291"/>
    </location>
</feature>
<name>A0ABV9I1U9_9FLAO</name>
<dbReference type="PANTHER" id="PTHR30329">
    <property type="entry name" value="STATOR ELEMENT OF FLAGELLAR MOTOR COMPLEX"/>
    <property type="match status" value="1"/>
</dbReference>
<evidence type="ECO:0000259" key="4">
    <source>
        <dbReference type="PROSITE" id="PS51123"/>
    </source>
</evidence>
<dbReference type="SUPFAM" id="SSF103088">
    <property type="entry name" value="OmpA-like"/>
    <property type="match status" value="1"/>
</dbReference>
<evidence type="ECO:0000313" key="5">
    <source>
        <dbReference type="EMBL" id="MFC4636386.1"/>
    </source>
</evidence>
<sequence>MSKKTRYLFGILLTIGVGTILMRSYCCTTSEEIPEKVVTVKPEPINTGFTIKDLSPNATFAYTSTANFSFKPSDFNLHQTIPKGVTDGIQHVKTHLGNNTKKSIDITAFYTGSEVNTSAFPNLGIARANSIKNYLSTQGIPSRQINIFGKENNDLVITDSLYMDPVRYAISEGNSQEEQELEALKKRFNDNPLILYFQNGQASINPTDEQRQKIADISRYLDKVEGSSITIEGHTDNTGGRTANISLGLKRANAIKQDFIINGIPEEKIITTSKGPDEPLATNTNEEGKAKNRRSVVRINELKN</sequence>
<dbReference type="PROSITE" id="PS51123">
    <property type="entry name" value="OMPA_2"/>
    <property type="match status" value="1"/>
</dbReference>
<proteinExistence type="predicted"/>
<keyword evidence="1 3" id="KW-0472">Membrane</keyword>
<reference evidence="6" key="1">
    <citation type="journal article" date="2019" name="Int. J. Syst. Evol. Microbiol.">
        <title>The Global Catalogue of Microorganisms (GCM) 10K type strain sequencing project: providing services to taxonomists for standard genome sequencing and annotation.</title>
        <authorList>
            <consortium name="The Broad Institute Genomics Platform"/>
            <consortium name="The Broad Institute Genome Sequencing Center for Infectious Disease"/>
            <person name="Wu L."/>
            <person name="Ma J."/>
        </authorList>
    </citation>
    <scope>NUCLEOTIDE SEQUENCE [LARGE SCALE GENOMIC DNA]</scope>
    <source>
        <strain evidence="6">YJ-61-S</strain>
    </source>
</reference>
<dbReference type="EMBL" id="JBHSFV010000019">
    <property type="protein sequence ID" value="MFC4636386.1"/>
    <property type="molecule type" value="Genomic_DNA"/>
</dbReference>
<accession>A0ABV9I1U9</accession>
<dbReference type="Pfam" id="PF00691">
    <property type="entry name" value="OmpA"/>
    <property type="match status" value="2"/>
</dbReference>
<feature type="domain" description="OmpA-like" evidence="4">
    <location>
        <begin position="184"/>
        <end position="303"/>
    </location>
</feature>
<organism evidence="5 6">
    <name type="scientific">Dokdonia ponticola</name>
    <dbReference type="NCBI Taxonomy" id="2041041"/>
    <lineage>
        <taxon>Bacteria</taxon>
        <taxon>Pseudomonadati</taxon>
        <taxon>Bacteroidota</taxon>
        <taxon>Flavobacteriia</taxon>
        <taxon>Flavobacteriales</taxon>
        <taxon>Flavobacteriaceae</taxon>
        <taxon>Dokdonia</taxon>
    </lineage>
</organism>
<dbReference type="InterPro" id="IPR006665">
    <property type="entry name" value="OmpA-like"/>
</dbReference>
<gene>
    <name evidence="5" type="ORF">ACFO3O_20940</name>
</gene>
<comment type="caution">
    <text evidence="5">The sequence shown here is derived from an EMBL/GenBank/DDBJ whole genome shotgun (WGS) entry which is preliminary data.</text>
</comment>
<dbReference type="Proteomes" id="UP001596043">
    <property type="component" value="Unassembled WGS sequence"/>
</dbReference>
<dbReference type="InterPro" id="IPR036737">
    <property type="entry name" value="OmpA-like_sf"/>
</dbReference>
<keyword evidence="3" id="KW-1133">Transmembrane helix</keyword>
<feature type="transmembrane region" description="Helical" evidence="3">
    <location>
        <begin position="7"/>
        <end position="25"/>
    </location>
</feature>
<keyword evidence="3" id="KW-0812">Transmembrane</keyword>
<dbReference type="Gene3D" id="3.30.1330.60">
    <property type="entry name" value="OmpA-like domain"/>
    <property type="match status" value="1"/>
</dbReference>
<evidence type="ECO:0000256" key="1">
    <source>
        <dbReference type="PROSITE-ProRule" id="PRU00473"/>
    </source>
</evidence>
<evidence type="ECO:0000256" key="3">
    <source>
        <dbReference type="SAM" id="Phobius"/>
    </source>
</evidence>
<dbReference type="InterPro" id="IPR050330">
    <property type="entry name" value="Bact_OuterMem_StrucFunc"/>
</dbReference>
<protein>
    <submittedName>
        <fullName evidence="5">OmpA family protein</fullName>
    </submittedName>
</protein>
<evidence type="ECO:0000256" key="2">
    <source>
        <dbReference type="SAM" id="MobiDB-lite"/>
    </source>
</evidence>
<dbReference type="CDD" id="cd07185">
    <property type="entry name" value="OmpA_C-like"/>
    <property type="match status" value="1"/>
</dbReference>
<dbReference type="RefSeq" id="WP_379982532.1">
    <property type="nucleotide sequence ID" value="NZ_JBHSFV010000019.1"/>
</dbReference>